<evidence type="ECO:0000313" key="2">
    <source>
        <dbReference type="EMBL" id="RGW89179.1"/>
    </source>
</evidence>
<dbReference type="EMBL" id="JAJCJQ010000001">
    <property type="protein sequence ID" value="MCB6959281.1"/>
    <property type="molecule type" value="Genomic_DNA"/>
</dbReference>
<reference evidence="2 3" key="1">
    <citation type="submission" date="2018-08" db="EMBL/GenBank/DDBJ databases">
        <title>A genome reference for cultivated species of the human gut microbiota.</title>
        <authorList>
            <person name="Zou Y."/>
            <person name="Xue W."/>
            <person name="Luo G."/>
        </authorList>
    </citation>
    <scope>NUCLEOTIDE SEQUENCE [LARGE SCALE GENOMIC DNA]</scope>
    <source>
        <strain evidence="2 3">AF06-19</strain>
    </source>
</reference>
<protein>
    <recommendedName>
        <fullName evidence="4">WG repeat-containing protein</fullName>
    </recommendedName>
</protein>
<dbReference type="RefSeq" id="WP_118326369.1">
    <property type="nucleotide sequence ID" value="NZ_JAJCJQ010000001.1"/>
</dbReference>
<comment type="caution">
    <text evidence="2">The sequence shown here is derived from an EMBL/GenBank/DDBJ whole genome shotgun (WGS) entry which is preliminary data.</text>
</comment>
<dbReference type="InterPro" id="IPR031815">
    <property type="entry name" value="DUF5074"/>
</dbReference>
<sequence length="365" mass="41785">MLGRIKSLIKNYIIWIAEPKKMLFDDNGYLKEAHDFSLFISRNKDIHYVLKYGKKIDTKFKHNWVGAQCYNSEVICIPNDENRLLKTDNEFLGAVADDELFKWTGGTIWDNKIYCFPRTANSFLVWDGKETGIIPLIYKYEKEHHYGGVCTNKGIVYQPPRDSNHILKTDLNTGKSDKIMITPKCIKGGLRYCGAVIHPNGLIYFLPENNKVIVLNPQNDEWAYIGKKVQGMVFDAKVGTDGNIYGFSSYGTGIIKITTCNNTVQMIHSDKYFGAYGTKYGVNGLLYSVPGDGKYIWSYDIQKDALKVEHDLHMENKAKYAGGVTDKRGNIICAPATENKVLYMIPDRKVDIPDNIYNRYYRDFY</sequence>
<dbReference type="AlphaFoldDB" id="A0A413DRA6"/>
<dbReference type="EMBL" id="QSAZ01000002">
    <property type="protein sequence ID" value="RGW89179.1"/>
    <property type="molecule type" value="Genomic_DNA"/>
</dbReference>
<evidence type="ECO:0000313" key="1">
    <source>
        <dbReference type="EMBL" id="MCB6959281.1"/>
    </source>
</evidence>
<accession>A0A413DRA6</accession>
<dbReference type="Pfam" id="PF16819">
    <property type="entry name" value="DUF5074"/>
    <property type="match status" value="1"/>
</dbReference>
<dbReference type="Proteomes" id="UP001197741">
    <property type="component" value="Unassembled WGS sequence"/>
</dbReference>
<name>A0A413DRA6_9FIRM</name>
<dbReference type="Proteomes" id="UP000283683">
    <property type="component" value="Unassembled WGS sequence"/>
</dbReference>
<evidence type="ECO:0000313" key="3">
    <source>
        <dbReference type="Proteomes" id="UP000283683"/>
    </source>
</evidence>
<proteinExistence type="predicted"/>
<organism evidence="2 3">
    <name type="scientific">Agathobacter rectalis</name>
    <dbReference type="NCBI Taxonomy" id="39491"/>
    <lineage>
        <taxon>Bacteria</taxon>
        <taxon>Bacillati</taxon>
        <taxon>Bacillota</taxon>
        <taxon>Clostridia</taxon>
        <taxon>Lachnospirales</taxon>
        <taxon>Lachnospiraceae</taxon>
        <taxon>Agathobacter</taxon>
    </lineage>
</organism>
<gene>
    <name evidence="2" type="ORF">DWV45_03265</name>
    <name evidence="1" type="ORF">LIZ82_00005</name>
</gene>
<dbReference type="SUPFAM" id="SSF63829">
    <property type="entry name" value="Calcium-dependent phosphotriesterase"/>
    <property type="match status" value="1"/>
</dbReference>
<evidence type="ECO:0008006" key="4">
    <source>
        <dbReference type="Google" id="ProtNLM"/>
    </source>
</evidence>
<reference evidence="1" key="2">
    <citation type="submission" date="2021-10" db="EMBL/GenBank/DDBJ databases">
        <title>Collection of gut derived symbiotic bacterial strains cultured from healthy donors.</title>
        <authorList>
            <person name="Lin H."/>
            <person name="Littmann E."/>
            <person name="Kohout C."/>
            <person name="Pamer E.G."/>
        </authorList>
    </citation>
    <scope>NUCLEOTIDE SEQUENCE</scope>
    <source>
        <strain evidence="1">DFI.7.28A</strain>
    </source>
</reference>